<dbReference type="AlphaFoldDB" id="A0AAD3Y177"/>
<reference evidence="1" key="1">
    <citation type="submission" date="2023-05" db="EMBL/GenBank/DDBJ databases">
        <title>Nepenthes gracilis genome sequencing.</title>
        <authorList>
            <person name="Fukushima K."/>
        </authorList>
    </citation>
    <scope>NUCLEOTIDE SEQUENCE</scope>
    <source>
        <strain evidence="1">SING2019-196</strain>
    </source>
</reference>
<evidence type="ECO:0000313" key="1">
    <source>
        <dbReference type="EMBL" id="GMH25303.1"/>
    </source>
</evidence>
<dbReference type="Proteomes" id="UP001279734">
    <property type="component" value="Unassembled WGS sequence"/>
</dbReference>
<protein>
    <submittedName>
        <fullName evidence="1">Uncharacterized protein</fullName>
    </submittedName>
</protein>
<dbReference type="EMBL" id="BSYO01000029">
    <property type="protein sequence ID" value="GMH25303.1"/>
    <property type="molecule type" value="Genomic_DNA"/>
</dbReference>
<name>A0AAD3Y177_NEPGR</name>
<accession>A0AAD3Y177</accession>
<evidence type="ECO:0000313" key="2">
    <source>
        <dbReference type="Proteomes" id="UP001279734"/>
    </source>
</evidence>
<keyword evidence="2" id="KW-1185">Reference proteome</keyword>
<proteinExistence type="predicted"/>
<sequence>MFYVSLDDLLKLLKRDSMETGILTFGEGSHVGSDTGEVPKPLGSPLRLPHPLGLWKAYWGACVSFVEAYGGSSITQDRYTKGYYRFALVMDEQGTFLGMWFHSASEPPVVAKKEAGDGENLPKRTQQQTRRSMEEVFWWLAGLIQKGVADQPGLDSLGLGLLSGW</sequence>
<organism evidence="1 2">
    <name type="scientific">Nepenthes gracilis</name>
    <name type="common">Slender pitcher plant</name>
    <dbReference type="NCBI Taxonomy" id="150966"/>
    <lineage>
        <taxon>Eukaryota</taxon>
        <taxon>Viridiplantae</taxon>
        <taxon>Streptophyta</taxon>
        <taxon>Embryophyta</taxon>
        <taxon>Tracheophyta</taxon>
        <taxon>Spermatophyta</taxon>
        <taxon>Magnoliopsida</taxon>
        <taxon>eudicotyledons</taxon>
        <taxon>Gunneridae</taxon>
        <taxon>Pentapetalae</taxon>
        <taxon>Caryophyllales</taxon>
        <taxon>Nepenthaceae</taxon>
        <taxon>Nepenthes</taxon>
    </lineage>
</organism>
<gene>
    <name evidence="1" type="ORF">Nepgr_027146</name>
</gene>
<comment type="caution">
    <text evidence="1">The sequence shown here is derived from an EMBL/GenBank/DDBJ whole genome shotgun (WGS) entry which is preliminary data.</text>
</comment>